<feature type="domain" description="SLS1 N-terminal" evidence="2">
    <location>
        <begin position="231"/>
        <end position="330"/>
    </location>
</feature>
<accession>A0A9P4YZC6</accession>
<feature type="region of interest" description="Disordered" evidence="1">
    <location>
        <begin position="916"/>
        <end position="935"/>
    </location>
</feature>
<evidence type="ECO:0008006" key="6">
    <source>
        <dbReference type="Google" id="ProtNLM"/>
    </source>
</evidence>
<evidence type="ECO:0000313" key="4">
    <source>
        <dbReference type="EMBL" id="KAF4124554.1"/>
    </source>
</evidence>
<dbReference type="AlphaFoldDB" id="A0A9P4YZC6"/>
<dbReference type="InterPro" id="IPR048401">
    <property type="entry name" value="SLS1_C"/>
</dbReference>
<feature type="compositionally biased region" description="Basic residues" evidence="1">
    <location>
        <begin position="76"/>
        <end position="85"/>
    </location>
</feature>
<organism evidence="4 5">
    <name type="scientific">Geosmithia morbida</name>
    <dbReference type="NCBI Taxonomy" id="1094350"/>
    <lineage>
        <taxon>Eukaryota</taxon>
        <taxon>Fungi</taxon>
        <taxon>Dikarya</taxon>
        <taxon>Ascomycota</taxon>
        <taxon>Pezizomycotina</taxon>
        <taxon>Sordariomycetes</taxon>
        <taxon>Hypocreomycetidae</taxon>
        <taxon>Hypocreales</taxon>
        <taxon>Bionectriaceae</taxon>
        <taxon>Geosmithia</taxon>
    </lineage>
</organism>
<dbReference type="RefSeq" id="XP_035323206.1">
    <property type="nucleotide sequence ID" value="XM_035467194.1"/>
</dbReference>
<dbReference type="GeneID" id="55971448"/>
<reference evidence="4" key="1">
    <citation type="submission" date="2020-03" db="EMBL/GenBank/DDBJ databases">
        <title>Site-based positive gene gene selection in Geosmithia morbida across the United States reveals a broad range of putative effectors and factors for local host and environmental adapation.</title>
        <authorList>
            <person name="Onufrak A."/>
            <person name="Murdoch R.W."/>
            <person name="Gazis R."/>
            <person name="Huff M."/>
            <person name="Staton M."/>
            <person name="Klingeman W."/>
            <person name="Hadziabdic D."/>
        </authorList>
    </citation>
    <scope>NUCLEOTIDE SEQUENCE</scope>
    <source>
        <strain evidence="4">1262</strain>
    </source>
</reference>
<evidence type="ECO:0000313" key="5">
    <source>
        <dbReference type="Proteomes" id="UP000749293"/>
    </source>
</evidence>
<keyword evidence="5" id="KW-1185">Reference proteome</keyword>
<feature type="compositionally biased region" description="Polar residues" evidence="1">
    <location>
        <begin position="106"/>
        <end position="124"/>
    </location>
</feature>
<comment type="caution">
    <text evidence="4">The sequence shown here is derived from an EMBL/GenBank/DDBJ whole genome shotgun (WGS) entry which is preliminary data.</text>
</comment>
<name>A0A9P4YZC6_9HYPO</name>
<protein>
    <recommendedName>
        <fullName evidence="6">Mitochondrial inner-membrane-bound regulator-domain-containing protein</fullName>
    </recommendedName>
</protein>
<evidence type="ECO:0000256" key="1">
    <source>
        <dbReference type="SAM" id="MobiDB-lite"/>
    </source>
</evidence>
<dbReference type="OrthoDB" id="5392646at2759"/>
<gene>
    <name evidence="4" type="ORF">GMORB2_5220</name>
</gene>
<feature type="compositionally biased region" description="Basic and acidic residues" evidence="1">
    <location>
        <begin position="916"/>
        <end position="926"/>
    </location>
</feature>
<dbReference type="EMBL" id="JAANYQ010000004">
    <property type="protein sequence ID" value="KAF4124554.1"/>
    <property type="molecule type" value="Genomic_DNA"/>
</dbReference>
<proteinExistence type="predicted"/>
<feature type="region of interest" description="Disordered" evidence="1">
    <location>
        <begin position="67"/>
        <end position="161"/>
    </location>
</feature>
<dbReference type="Pfam" id="PF20778">
    <property type="entry name" value="SLS1_C"/>
    <property type="match status" value="1"/>
</dbReference>
<dbReference type="InterPro" id="IPR048400">
    <property type="entry name" value="SLS1_N"/>
</dbReference>
<dbReference type="Pfam" id="PF20776">
    <property type="entry name" value="SLS1_N"/>
    <property type="match status" value="1"/>
</dbReference>
<dbReference type="Proteomes" id="UP000749293">
    <property type="component" value="Unassembled WGS sequence"/>
</dbReference>
<feature type="domain" description="SLS1 C-terminal" evidence="3">
    <location>
        <begin position="484"/>
        <end position="793"/>
    </location>
</feature>
<feature type="compositionally biased region" description="Pro residues" evidence="1">
    <location>
        <begin position="140"/>
        <end position="153"/>
    </location>
</feature>
<evidence type="ECO:0000259" key="2">
    <source>
        <dbReference type="Pfam" id="PF20776"/>
    </source>
</evidence>
<evidence type="ECO:0000259" key="3">
    <source>
        <dbReference type="Pfam" id="PF20778"/>
    </source>
</evidence>
<sequence>MLSRAVCAPRVCLSSRLGLVASSRSAAAGAAARRQLPRLQSTSLALRAYSSNSLGVAQKKRVEALISGNEPLDSSRRRRRKSPRRRHDDDGPEWELLQPETATVDAVTTDQHHASAQTSQSATVKGTEAAEYDPVEGTEPLPPIEEPPAPTQPGSPDQRRSVNHFRDRLFDLQRVNAEALGRPIDTLVIRDPDMLRRKGGGRKMVIPTDSTDQLDWRSLLEPATPAEVDAVAEALANIEELRPIDLTIPRRQLNDLIDSLSEGFTKDQLSMYHGQADDPKTSPSSHQIPKYDWLAGCSSWKSASQESVGAESPKKRLARAIVTSKWNIQAQEEVGGLGLTEIHVNSRVYGMLTSPSIGASAALTLRHLSPSIGEAITPYAHGPHSGTVHLHTRKSIVPGILSFIDELSQRMVTKDIPLDDLSDQSDFRPEFWEGLSRRTGTLIEYQRGLKNLEVKEQITTRRLKSKAKIIKAGRLVPHYRESRGMSWRDKLHQWSRFVLPASVPGELKAKHLKFPSNVEISWPSEAGARAVVDTVGVAGTRSSVRAGEGDRITATFGHILHHKTIPITDAAAESRRRIMSPVVPHPASFTDFLPEYESDLKKQLSIVLDFVPAPNSSKGGPLPEVRLTLPIVNDADYDRASLTDRSSLRAVQPIFTTDLLVPDEVVDVRIHRQREIPLDLSLQDSLRAFIDASELVMADGRLKTPSRTMLVLPIHLFPVTPEGEDVSDNNNNNNTNNTNTNSASYLFAGLNVHETVELAWKGCTLRYDSIEADRHDGTHQQLSLECDGTQDRAHFLKLLELAVEGKYWSWNKGVSQVRELPEDVSEGELRKQTLQEDDAVYGEEGDDSIAGEEEHGDVHHYHLYDANTAPEQIDPTVEETVQGDDAHPAVDDECRDVLGAGDRLALSVEDQLQVLLRDKSGEDRESLQGGGEDES</sequence>